<dbReference type="Pfam" id="PF25032">
    <property type="entry name" value="N-HEAT_ATR"/>
    <property type="match status" value="1"/>
</dbReference>
<dbReference type="Ensembl" id="ENSAMXT00005030892.1">
    <property type="protein sequence ID" value="ENSAMXP00005028120.1"/>
    <property type="gene ID" value="ENSAMXG00005013411.1"/>
</dbReference>
<dbReference type="GO" id="GO:0004674">
    <property type="term" value="F:protein serine/threonine kinase activity"/>
    <property type="evidence" value="ECO:0007669"/>
    <property type="project" value="UniProtKB-KW"/>
</dbReference>
<evidence type="ECO:0000256" key="11">
    <source>
        <dbReference type="ARBA" id="ARBA00023242"/>
    </source>
</evidence>
<dbReference type="PROSITE" id="PS51189">
    <property type="entry name" value="FAT"/>
    <property type="match status" value="1"/>
</dbReference>
<keyword evidence="9" id="KW-0067">ATP-binding</keyword>
<dbReference type="SMART" id="SM01343">
    <property type="entry name" value="FATC"/>
    <property type="match status" value="1"/>
</dbReference>
<feature type="domain" description="PI3K/PI4K catalytic" evidence="15">
    <location>
        <begin position="1683"/>
        <end position="1991"/>
    </location>
</feature>
<keyword evidence="11" id="KW-0539">Nucleus</keyword>
<evidence type="ECO:0000259" key="15">
    <source>
        <dbReference type="PROSITE" id="PS50290"/>
    </source>
</evidence>
<dbReference type="InterPro" id="IPR056803">
    <property type="entry name" value="ATR-like_N-HEAT"/>
</dbReference>
<dbReference type="InterPro" id="IPR057564">
    <property type="entry name" value="HEAT_ATR"/>
</dbReference>
<feature type="region of interest" description="Disordered" evidence="13">
    <location>
        <begin position="1378"/>
        <end position="1402"/>
    </location>
</feature>
<evidence type="ECO:0000256" key="7">
    <source>
        <dbReference type="ARBA" id="ARBA00022763"/>
    </source>
</evidence>
<dbReference type="SMART" id="SM00802">
    <property type="entry name" value="UME"/>
    <property type="match status" value="1"/>
</dbReference>
<dbReference type="PROSITE" id="PS51190">
    <property type="entry name" value="FATC"/>
    <property type="match status" value="1"/>
</dbReference>
<dbReference type="InterPro" id="IPR003152">
    <property type="entry name" value="FATC_dom"/>
</dbReference>
<dbReference type="InterPro" id="IPR011009">
    <property type="entry name" value="Kinase-like_dom_sf"/>
</dbReference>
<evidence type="ECO:0000256" key="4">
    <source>
        <dbReference type="ARBA" id="ARBA00022527"/>
    </source>
</evidence>
<dbReference type="GO" id="GO:0005694">
    <property type="term" value="C:chromosome"/>
    <property type="evidence" value="ECO:0007669"/>
    <property type="project" value="TreeGrafter"/>
</dbReference>
<evidence type="ECO:0000256" key="8">
    <source>
        <dbReference type="ARBA" id="ARBA00022777"/>
    </source>
</evidence>
<proteinExistence type="inferred from homology"/>
<dbReference type="GO" id="GO:0005634">
    <property type="term" value="C:nucleus"/>
    <property type="evidence" value="ECO:0007669"/>
    <property type="project" value="UniProtKB-SubCell"/>
</dbReference>
<reference evidence="18" key="1">
    <citation type="submission" date="2025-08" db="UniProtKB">
        <authorList>
            <consortium name="Ensembl"/>
        </authorList>
    </citation>
    <scope>IDENTIFICATION</scope>
</reference>
<evidence type="ECO:0000313" key="19">
    <source>
        <dbReference type="Proteomes" id="UP000694621"/>
    </source>
</evidence>
<dbReference type="PANTHER" id="PTHR11139:SF69">
    <property type="entry name" value="SERINE_THREONINE-PROTEIN KINASE ATR"/>
    <property type="match status" value="1"/>
</dbReference>
<keyword evidence="4" id="KW-0723">Serine/threonine-protein kinase</keyword>
<evidence type="ECO:0000256" key="2">
    <source>
        <dbReference type="ARBA" id="ARBA00010769"/>
    </source>
</evidence>
<dbReference type="InterPro" id="IPR036940">
    <property type="entry name" value="PI3/4_kinase_cat_sf"/>
</dbReference>
<dbReference type="InterPro" id="IPR011989">
    <property type="entry name" value="ARM-like"/>
</dbReference>
<dbReference type="SUPFAM" id="SSF56112">
    <property type="entry name" value="Protein kinase-like (PK-like)"/>
    <property type="match status" value="1"/>
</dbReference>
<dbReference type="Proteomes" id="UP000694621">
    <property type="component" value="Unplaced"/>
</dbReference>
<dbReference type="Pfam" id="PF08064">
    <property type="entry name" value="UME"/>
    <property type="match status" value="1"/>
</dbReference>
<comment type="subcellular location">
    <subcellularLocation>
        <location evidence="1">Nucleus</location>
    </subcellularLocation>
</comment>
<keyword evidence="6" id="KW-0547">Nucleotide-binding</keyword>
<evidence type="ECO:0000256" key="10">
    <source>
        <dbReference type="ARBA" id="ARBA00023204"/>
    </source>
</evidence>
<dbReference type="GO" id="GO:0005524">
    <property type="term" value="F:ATP binding"/>
    <property type="evidence" value="ECO:0007669"/>
    <property type="project" value="UniProtKB-KW"/>
</dbReference>
<evidence type="ECO:0000259" key="17">
    <source>
        <dbReference type="PROSITE" id="PS51190"/>
    </source>
</evidence>
<protein>
    <recommendedName>
        <fullName evidence="12">Serine/threonine-protein kinase ATR</fullName>
        <ecNumber evidence="3">2.7.11.1</ecNumber>
    </recommendedName>
</protein>
<dbReference type="InterPro" id="IPR012993">
    <property type="entry name" value="UME"/>
</dbReference>
<keyword evidence="10" id="KW-0234">DNA repair</keyword>
<dbReference type="PROSITE" id="PS00916">
    <property type="entry name" value="PI3_4_KINASE_2"/>
    <property type="match status" value="1"/>
</dbReference>
<evidence type="ECO:0000256" key="9">
    <source>
        <dbReference type="ARBA" id="ARBA00022840"/>
    </source>
</evidence>
<dbReference type="PROSITE" id="PS50290">
    <property type="entry name" value="PI3_4_KINASE_3"/>
    <property type="match status" value="1"/>
</dbReference>
<keyword evidence="14" id="KW-0732">Signal</keyword>
<feature type="domain" description="FAT" evidence="16">
    <location>
        <begin position="1282"/>
        <end position="1575"/>
    </location>
</feature>
<dbReference type="InterPro" id="IPR016024">
    <property type="entry name" value="ARM-type_fold"/>
</dbReference>
<dbReference type="FunFam" id="1.10.1070.11:FF:000009">
    <property type="entry name" value="Putative serine/threonine-protein kinase ATR"/>
    <property type="match status" value="1"/>
</dbReference>
<dbReference type="SMART" id="SM00146">
    <property type="entry name" value="PI3Kc"/>
    <property type="match status" value="1"/>
</dbReference>
<dbReference type="Gene3D" id="1.25.10.10">
    <property type="entry name" value="Leucine-rich Repeat Variant"/>
    <property type="match status" value="1"/>
</dbReference>
<dbReference type="Pfam" id="PF00454">
    <property type="entry name" value="PI3_PI4_kinase"/>
    <property type="match status" value="1"/>
</dbReference>
<dbReference type="Gene3D" id="3.30.1010.10">
    <property type="entry name" value="Phosphatidylinositol 3-kinase Catalytic Subunit, Chain A, domain 4"/>
    <property type="match status" value="1"/>
</dbReference>
<dbReference type="PANTHER" id="PTHR11139">
    <property type="entry name" value="ATAXIA TELANGIECTASIA MUTATED ATM -RELATED"/>
    <property type="match status" value="1"/>
</dbReference>
<evidence type="ECO:0000256" key="14">
    <source>
        <dbReference type="SAM" id="SignalP"/>
    </source>
</evidence>
<dbReference type="InterPro" id="IPR014009">
    <property type="entry name" value="PIK_FAT"/>
</dbReference>
<feature type="chain" id="PRO_5034814725" description="Serine/threonine-protein kinase ATR" evidence="14">
    <location>
        <begin position="17"/>
        <end position="2031"/>
    </location>
</feature>
<evidence type="ECO:0000256" key="3">
    <source>
        <dbReference type="ARBA" id="ARBA00012513"/>
    </source>
</evidence>
<comment type="similarity">
    <text evidence="2">Belongs to the PI3/PI4-kinase family. ATM subfamily.</text>
</comment>
<dbReference type="InterPro" id="IPR050517">
    <property type="entry name" value="DDR_Repair_Kinase"/>
</dbReference>
<evidence type="ECO:0000256" key="6">
    <source>
        <dbReference type="ARBA" id="ARBA00022741"/>
    </source>
</evidence>
<evidence type="ECO:0000256" key="12">
    <source>
        <dbReference type="ARBA" id="ARBA00024420"/>
    </source>
</evidence>
<dbReference type="InterPro" id="IPR000403">
    <property type="entry name" value="PI3/4_kinase_cat_dom"/>
</dbReference>
<dbReference type="InterPro" id="IPR056802">
    <property type="entry name" value="ATR-like_M-HEAT"/>
</dbReference>
<dbReference type="FunFam" id="3.30.1010.10:FF:000011">
    <property type="entry name" value="serine/threonine-protein kinase ATR"/>
    <property type="match status" value="1"/>
</dbReference>
<evidence type="ECO:0000256" key="1">
    <source>
        <dbReference type="ARBA" id="ARBA00004123"/>
    </source>
</evidence>
<dbReference type="InterPro" id="IPR018936">
    <property type="entry name" value="PI3/4_kinase_CS"/>
</dbReference>
<keyword evidence="8" id="KW-0418">Kinase</keyword>
<evidence type="ECO:0000256" key="13">
    <source>
        <dbReference type="SAM" id="MobiDB-lite"/>
    </source>
</evidence>
<accession>A0A8B9JXB2</accession>
<dbReference type="Pfam" id="PF23593">
    <property type="entry name" value="HEAT_ATR"/>
    <property type="match status" value="1"/>
</dbReference>
<dbReference type="GO" id="GO:0000723">
    <property type="term" value="P:telomere maintenance"/>
    <property type="evidence" value="ECO:0007669"/>
    <property type="project" value="TreeGrafter"/>
</dbReference>
<evidence type="ECO:0000313" key="18">
    <source>
        <dbReference type="Ensembl" id="ENSAMXP00005028120.1"/>
    </source>
</evidence>
<evidence type="ECO:0000256" key="5">
    <source>
        <dbReference type="ARBA" id="ARBA00022679"/>
    </source>
</evidence>
<feature type="signal peptide" evidence="14">
    <location>
        <begin position="1"/>
        <end position="16"/>
    </location>
</feature>
<organism evidence="18 19">
    <name type="scientific">Astyanax mexicanus</name>
    <name type="common">Blind cave fish</name>
    <name type="synonym">Astyanax fasciatus mexicanus</name>
    <dbReference type="NCBI Taxonomy" id="7994"/>
    <lineage>
        <taxon>Eukaryota</taxon>
        <taxon>Metazoa</taxon>
        <taxon>Chordata</taxon>
        <taxon>Craniata</taxon>
        <taxon>Vertebrata</taxon>
        <taxon>Euteleostomi</taxon>
        <taxon>Actinopterygii</taxon>
        <taxon>Neopterygii</taxon>
        <taxon>Teleostei</taxon>
        <taxon>Ostariophysi</taxon>
        <taxon>Characiformes</taxon>
        <taxon>Characoidei</taxon>
        <taxon>Acestrorhamphidae</taxon>
        <taxon>Acestrorhamphinae</taxon>
        <taxon>Astyanax</taxon>
    </lineage>
</organism>
<dbReference type="GO" id="GO:0000077">
    <property type="term" value="P:DNA damage checkpoint signaling"/>
    <property type="evidence" value="ECO:0007669"/>
    <property type="project" value="TreeGrafter"/>
</dbReference>
<dbReference type="Pfam" id="PF02260">
    <property type="entry name" value="FATC"/>
    <property type="match status" value="1"/>
</dbReference>
<dbReference type="EC" id="2.7.11.1" evidence="3"/>
<sequence length="2031" mass="229095">MLFYLKLMFFCFSATSEEYNQTVQKPRQILCQFIDRILTDVDVVALELSKKTSAEPACVMLLDFVQHIIKSSPLMFINPVSQSEQFREVENSCADFSRWIITRLLRIAAAPECSVLHQKISSVICSLLHLFRAKGPVIFGAFAREFIGMVQDLLLLYAQCGAPSWAWPAPVERFAVNPRPAVPYLTPSTLQLSSRKSAQALLAATLTVLANVLQGVFFPREVGRIWDSCCVLLCDGSPRLKAVSMELLTRIVALGGFPEDHAQVFFTAYLSVLDSLSGNEESEFSVYGSEFLALTRRVFVPEPGGHARFQRVHLNLLMDAVHRLVLGGSVERVERPEVRTTLCQLFCFMLEFVPPGYESAVLIRKERVTAVCRTMVQSIGTHLDQQYVEGYLCAALKTEGLAVLQEAQICGSDSVEPPAGYEEEIPAKRRNLSISALSGKVAPTQPVQVEMRGKSEVWAAVLSRMEEMLKQLRDPAVQNCLYLMEGLAVIFHLAAVCSNAVQTPAEKSADPSSSTHSAQLVWLKAEVLTQVVETCRTVMANYTEDDLEPLVDRTIRILDAILYLTSDVCALLSVPWVTEHSSLSAYQTASFPAGLTGLSQKLAPAYRAESRARCVFLLSVLPAAVCWEWRLAVYRWALQSAVESERRGAVRAFPLLLHRLGVKSYSLIHDVLLTRLQDSSPQVKAELAGITGSLLCCLSESSQLCLSEITPPPDFLCGRVRISDAHSGHPTTIGASILRPFLQLLKPSQEQQVKHAFIENISHLCKHVDLASGDPDTKALLSSVVNLIEDPDQNVRMLFSQNIRNLLQCWSGEGFLKELLVSRLKEAYTNAKTERNNELKNTLILTTGEIGRYINIKEQLERAFHYLKSETEIELGSLLRQDFQGLHNELLLRLGEHYQQVFNGLAILASFASSDDPYQGPRDISSPEHMADYLQPKLLGILAFFNMQLLSSSAGEKEKKKMALNSLMALMKLMGSKHISSVRVKMMTTLRTGLRYKEDFPQLCCHNISVENVKIIHYIDVLNTDGIDDPNFAFGLLTELTRTFLAYADNVRAQDAAAYAMQELLSVFECREGRTDSPGRRLWRRFPEQIQEILEPHLNSRYKSSQKVVNWSKLTKPVYLSNRGSKFSDWSATWAGYLISKVRHDLASKVFNCCSFIIKHDYKVTIYLLPHILVYFLLGATRDEQREVTEEMMAVLKEDDPRLARLQENASSLSQLSTQTIFSMLDHLTQWGRYRLQTLSTAKTSGRHARDQAPPSTSGQSVYTNSEYQCVVSFLNGIPQDALAKASFRSKAYTRAVMHFESFIREQKQNIQDHLTFLQALYAAMHEPDGVRGVNALRKDEPSLREQILQHESIGLLRESTACYDRAIQLESDQVSNTNTHTHTHTHTHGSAHLTSGPPTDRAEAGRCHQVCFSLQEVTTLLPEWEDGNFYLAQYYDKLMPMITDNKMEKQGNVIRYIVTYFGKALQFGNQYIYQAMPRMLTLWLDFGAKVYEVEKAGRSDRSQMRADLSKINAVISEHTSNLSPYQFLTAFSQLISRVCHSSDDVFSVLMDIAAKVFLAYPQQAMWMMTAVSKSSYPTRMNRCKEILKKAVSLKSSFGKFIEDANRLTDKLVELCNKPVDGNSSTLSMSVHFKLLKRLVEESSFSEILIPLQSVLIPTLPSTGGANPHHDAFPGHWVYLSGFDDSVEILASLQKPKKISLRGSDGKFYTMMCKPKDDLRKDCRLMEFNCLINKCLRKDAESRRRDLHIRTYAVIPLNEECGIIEWVNNTAGLRHILNKLYKEKGIYLTGKELRKMILPKTASLQEKLKLHKDVLCARHPPVFHDWFLRTFPDPTSWYNSRSAYCRSTAVMSMVGYVLGLGDRHGENILFDSLTGECVHVDFNCLFNKGETFDVPEVVPFRLTQNMVHAMGPMGTEGLFRQACEVTLRLMRDQREPLMSVLKTFLHDPLVEWSKPVKGSLKTQANESGEIVNEKAKTHVQDIEQRLQGVIKNRNKVMGLPLSIEGHVHYLIQEATDDNLLCQMYLGWGPYL</sequence>
<dbReference type="GO" id="GO:0006281">
    <property type="term" value="P:DNA repair"/>
    <property type="evidence" value="ECO:0007669"/>
    <property type="project" value="UniProtKB-KW"/>
</dbReference>
<dbReference type="Gene3D" id="1.10.1070.11">
    <property type="entry name" value="Phosphatidylinositol 3-/4-kinase, catalytic domain"/>
    <property type="match status" value="1"/>
</dbReference>
<name>A0A8B9JXB2_ASTMX</name>
<dbReference type="Pfam" id="PF25030">
    <property type="entry name" value="M-HEAT_ATR"/>
    <property type="match status" value="1"/>
</dbReference>
<feature type="domain" description="FATC" evidence="17">
    <location>
        <begin position="1999"/>
        <end position="2031"/>
    </location>
</feature>
<keyword evidence="7" id="KW-0227">DNA damage</keyword>
<evidence type="ECO:0000259" key="16">
    <source>
        <dbReference type="PROSITE" id="PS51189"/>
    </source>
</evidence>
<keyword evidence="5" id="KW-0808">Transferase</keyword>
<dbReference type="CDD" id="cd00892">
    <property type="entry name" value="PIKKc_ATR"/>
    <property type="match status" value="1"/>
</dbReference>
<dbReference type="SUPFAM" id="SSF48371">
    <property type="entry name" value="ARM repeat"/>
    <property type="match status" value="1"/>
</dbReference>